<evidence type="ECO:0000256" key="3">
    <source>
        <dbReference type="ARBA" id="ARBA00005941"/>
    </source>
</evidence>
<dbReference type="Pfam" id="PF06397">
    <property type="entry name" value="Desulfoferrod_N"/>
    <property type="match status" value="1"/>
</dbReference>
<keyword evidence="11" id="KW-0560">Oxidoreductase</keyword>
<evidence type="ECO:0000256" key="14">
    <source>
        <dbReference type="ARBA" id="ARBA00031398"/>
    </source>
</evidence>
<dbReference type="EC" id="1.15.1.2" evidence="5"/>
<keyword evidence="19" id="KW-1185">Reference proteome</keyword>
<dbReference type="NCBIfam" id="TIGR00319">
    <property type="entry name" value="desulf_FeS4"/>
    <property type="match status" value="1"/>
</dbReference>
<dbReference type="PANTHER" id="PTHR36541">
    <property type="entry name" value="SUPEROXIDE REDUCTASE-RELATED"/>
    <property type="match status" value="1"/>
</dbReference>
<dbReference type="InterPro" id="IPR051233">
    <property type="entry name" value="Desulfoferrodoxin_SOR"/>
</dbReference>
<evidence type="ECO:0000256" key="1">
    <source>
        <dbReference type="ARBA" id="ARBA00001965"/>
    </source>
</evidence>
<name>A0ABS3AVX8_9BACT</name>
<evidence type="ECO:0000256" key="8">
    <source>
        <dbReference type="ARBA" id="ARBA00022575"/>
    </source>
</evidence>
<dbReference type="InterPro" id="IPR002742">
    <property type="entry name" value="Desulfoferrodoxin_Fe-bd_dom"/>
</dbReference>
<dbReference type="Gene3D" id="2.60.40.730">
    <property type="entry name" value="SOR catalytic domain"/>
    <property type="match status" value="1"/>
</dbReference>
<evidence type="ECO:0000256" key="9">
    <source>
        <dbReference type="ARBA" id="ARBA00022723"/>
    </source>
</evidence>
<dbReference type="NCBIfam" id="TIGR00332">
    <property type="entry name" value="neela_ferrous"/>
    <property type="match status" value="1"/>
</dbReference>
<keyword evidence="12" id="KW-0408">Iron</keyword>
<evidence type="ECO:0000256" key="7">
    <source>
        <dbReference type="ARBA" id="ARBA00022448"/>
    </source>
</evidence>
<evidence type="ECO:0000256" key="11">
    <source>
        <dbReference type="ARBA" id="ARBA00023002"/>
    </source>
</evidence>
<evidence type="ECO:0000256" key="15">
    <source>
        <dbReference type="ARBA" id="ARBA00047448"/>
    </source>
</evidence>
<comment type="cofactor">
    <cofactor evidence="2">
        <name>Cu(2+)</name>
        <dbReference type="ChEBI" id="CHEBI:29036"/>
    </cofactor>
</comment>
<dbReference type="CDD" id="cd03171">
    <property type="entry name" value="SORL_Dfx_classI"/>
    <property type="match status" value="1"/>
</dbReference>
<evidence type="ECO:0000259" key="17">
    <source>
        <dbReference type="Pfam" id="PF06397"/>
    </source>
</evidence>
<keyword evidence="10" id="KW-0249">Electron transport</keyword>
<dbReference type="InterPro" id="IPR038094">
    <property type="entry name" value="Desulfoferrodoxin_N_sf"/>
</dbReference>
<protein>
    <recommendedName>
        <fullName evidence="6">Desulfoferrodoxin</fullName>
        <ecNumber evidence="5">1.15.1.2</ecNumber>
    </recommendedName>
    <alternativeName>
        <fullName evidence="14">Superoxide reductase</fullName>
    </alternativeName>
</protein>
<dbReference type="EMBL" id="JAFITO010000094">
    <property type="protein sequence ID" value="MBN4068963.1"/>
    <property type="molecule type" value="Genomic_DNA"/>
</dbReference>
<comment type="caution">
    <text evidence="18">The sequence shown here is derived from an EMBL/GenBank/DDBJ whole genome shotgun (WGS) entry which is preliminary data.</text>
</comment>
<evidence type="ECO:0000256" key="13">
    <source>
        <dbReference type="ARBA" id="ARBA00024690"/>
    </source>
</evidence>
<feature type="domain" description="Desulfoferrodoxin N-terminal" evidence="17">
    <location>
        <begin position="2"/>
        <end position="35"/>
    </location>
</feature>
<sequence>MPEKMQVYKCELCGNIVEVLHGGGSDLVCCGENMVHVKENTVDAAKEKHVPVVEKIDGGFKISVGSVPHPMEEKHYIEWIEASTEDGRVFRKFLSPGMVAEAVFMIDADSITAREYCNLHGLWKG</sequence>
<dbReference type="CDD" id="cd00974">
    <property type="entry name" value="DSRD"/>
    <property type="match status" value="1"/>
</dbReference>
<dbReference type="Gene3D" id="2.20.28.100">
    <property type="entry name" value="Desulphoferrodoxin, N-terminal domain"/>
    <property type="match status" value="1"/>
</dbReference>
<evidence type="ECO:0000313" key="18">
    <source>
        <dbReference type="EMBL" id="MBN4068963.1"/>
    </source>
</evidence>
<evidence type="ECO:0000256" key="12">
    <source>
        <dbReference type="ARBA" id="ARBA00023004"/>
    </source>
</evidence>
<dbReference type="Proteomes" id="UP000717534">
    <property type="component" value="Unassembled WGS sequence"/>
</dbReference>
<evidence type="ECO:0000256" key="6">
    <source>
        <dbReference type="ARBA" id="ARBA00014839"/>
    </source>
</evidence>
<dbReference type="SUPFAM" id="SSF49367">
    <property type="entry name" value="Superoxide reductase-like"/>
    <property type="match status" value="1"/>
</dbReference>
<accession>A0ABS3AVX8</accession>
<dbReference type="NCBIfam" id="TIGR00320">
    <property type="entry name" value="dfx_rbo"/>
    <property type="match status" value="1"/>
</dbReference>
<keyword evidence="8" id="KW-0216">Detoxification</keyword>
<dbReference type="SUPFAM" id="SSF57802">
    <property type="entry name" value="Rubredoxin-like"/>
    <property type="match status" value="1"/>
</dbReference>
<evidence type="ECO:0000256" key="4">
    <source>
        <dbReference type="ARBA" id="ARBA00011738"/>
    </source>
</evidence>
<organism evidence="18 19">
    <name type="scientific">Desulfotalea psychrophila</name>
    <dbReference type="NCBI Taxonomy" id="84980"/>
    <lineage>
        <taxon>Bacteria</taxon>
        <taxon>Pseudomonadati</taxon>
        <taxon>Thermodesulfobacteriota</taxon>
        <taxon>Desulfobulbia</taxon>
        <taxon>Desulfobulbales</taxon>
        <taxon>Desulfocapsaceae</taxon>
        <taxon>Desulfotalea</taxon>
    </lineage>
</organism>
<gene>
    <name evidence="18" type="ORF">JYU06_05530</name>
</gene>
<comment type="subunit">
    <text evidence="4">Homodimer.</text>
</comment>
<comment type="catalytic activity">
    <reaction evidence="15">
        <text>reduced [rubredoxin] + superoxide + 2 H(+) = oxidized [rubredoxin] + H2O2</text>
        <dbReference type="Rhea" id="RHEA:21324"/>
        <dbReference type="Rhea" id="RHEA-COMP:10302"/>
        <dbReference type="Rhea" id="RHEA-COMP:10303"/>
        <dbReference type="ChEBI" id="CHEBI:15378"/>
        <dbReference type="ChEBI" id="CHEBI:16240"/>
        <dbReference type="ChEBI" id="CHEBI:18421"/>
        <dbReference type="ChEBI" id="CHEBI:29033"/>
        <dbReference type="ChEBI" id="CHEBI:29034"/>
        <dbReference type="EC" id="1.15.1.2"/>
    </reaction>
</comment>
<evidence type="ECO:0000256" key="5">
    <source>
        <dbReference type="ARBA" id="ARBA00012679"/>
    </source>
</evidence>
<dbReference type="Pfam" id="PF01880">
    <property type="entry name" value="Desulfoferrodox"/>
    <property type="match status" value="1"/>
</dbReference>
<comment type="similarity">
    <text evidence="3">Belongs to the desulfoferrodoxin family.</text>
</comment>
<feature type="domain" description="Desulfoferrodoxin ferrous iron-binding" evidence="16">
    <location>
        <begin position="42"/>
        <end position="124"/>
    </location>
</feature>
<keyword evidence="7" id="KW-0813">Transport</keyword>
<dbReference type="InterPro" id="IPR004793">
    <property type="entry name" value="Desulfoferrodoxin_rbo"/>
</dbReference>
<evidence type="ECO:0000259" key="16">
    <source>
        <dbReference type="Pfam" id="PF01880"/>
    </source>
</evidence>
<proteinExistence type="inferred from homology"/>
<evidence type="ECO:0000313" key="19">
    <source>
        <dbReference type="Proteomes" id="UP000717534"/>
    </source>
</evidence>
<comment type="cofactor">
    <cofactor evidence="1">
        <name>Fe(3+)</name>
        <dbReference type="ChEBI" id="CHEBI:29034"/>
    </cofactor>
</comment>
<dbReference type="PANTHER" id="PTHR36541:SF1">
    <property type="entry name" value="SUPEROXIDE REDUCTASE-RELATED"/>
    <property type="match status" value="1"/>
</dbReference>
<reference evidence="18 19" key="1">
    <citation type="submission" date="2021-02" db="EMBL/GenBank/DDBJ databases">
        <title>Activity-based single-cell genomes from oceanic crustal fluid captures similar information to metagenomic and metatranscriptomic surveys with orders of magnitude less sampling.</title>
        <authorList>
            <person name="D'Angelo T.S."/>
            <person name="Orcutt B.N."/>
        </authorList>
    </citation>
    <scope>NUCLEOTIDE SEQUENCE [LARGE SCALE GENOMIC DNA]</scope>
    <source>
        <strain evidence="18">AH-315-G02</strain>
    </source>
</reference>
<evidence type="ECO:0000256" key="2">
    <source>
        <dbReference type="ARBA" id="ARBA00001973"/>
    </source>
</evidence>
<comment type="function">
    <text evidence="13">Catalyzes the one-electron reduction of superoxide anion radical to hydrogen peroxide at a nonheme ferrous iron center. Plays a fundamental role in case of oxidative stress via its superoxide detoxification activity.</text>
</comment>
<dbReference type="InterPro" id="IPR036073">
    <property type="entry name" value="Desulfoferrodoxin_Fe-bd_dom_sf"/>
</dbReference>
<evidence type="ECO:0000256" key="10">
    <source>
        <dbReference type="ARBA" id="ARBA00022982"/>
    </source>
</evidence>
<dbReference type="InterPro" id="IPR004462">
    <property type="entry name" value="Desulfoferrodoxin_N"/>
</dbReference>
<keyword evidence="9" id="KW-0479">Metal-binding</keyword>